<dbReference type="Proteomes" id="UP000275069">
    <property type="component" value="Chromosome"/>
</dbReference>
<dbReference type="KEGG" id="gry:D7I44_16015"/>
<name>A0A387BLX4_9MICO</name>
<feature type="transmembrane region" description="Helical" evidence="1">
    <location>
        <begin position="6"/>
        <end position="24"/>
    </location>
</feature>
<feature type="transmembrane region" description="Helical" evidence="1">
    <location>
        <begin position="104"/>
        <end position="127"/>
    </location>
</feature>
<feature type="transmembrane region" description="Helical" evidence="1">
    <location>
        <begin position="31"/>
        <end position="54"/>
    </location>
</feature>
<dbReference type="AlphaFoldDB" id="A0A387BLX4"/>
<keyword evidence="1" id="KW-0812">Transmembrane</keyword>
<evidence type="ECO:0000313" key="3">
    <source>
        <dbReference type="Proteomes" id="UP000275069"/>
    </source>
</evidence>
<feature type="transmembrane region" description="Helical" evidence="1">
    <location>
        <begin position="74"/>
        <end position="92"/>
    </location>
</feature>
<organism evidence="2 3">
    <name type="scientific">Gryllotalpicola protaetiae</name>
    <dbReference type="NCBI Taxonomy" id="2419771"/>
    <lineage>
        <taxon>Bacteria</taxon>
        <taxon>Bacillati</taxon>
        <taxon>Actinomycetota</taxon>
        <taxon>Actinomycetes</taxon>
        <taxon>Micrococcales</taxon>
        <taxon>Microbacteriaceae</taxon>
        <taxon>Gryllotalpicola</taxon>
    </lineage>
</organism>
<reference evidence="2 3" key="1">
    <citation type="submission" date="2018-09" db="EMBL/GenBank/DDBJ databases">
        <title>Genome sequencing of strain 2DFW10M-5.</title>
        <authorList>
            <person name="Heo J."/>
            <person name="Kim S.-J."/>
            <person name="Kwon S.-W."/>
        </authorList>
    </citation>
    <scope>NUCLEOTIDE SEQUENCE [LARGE SCALE GENOMIC DNA]</scope>
    <source>
        <strain evidence="2 3">2DFW10M-5</strain>
    </source>
</reference>
<keyword evidence="3" id="KW-1185">Reference proteome</keyword>
<proteinExistence type="predicted"/>
<keyword evidence="1" id="KW-1133">Transmembrane helix</keyword>
<dbReference type="EMBL" id="CP032624">
    <property type="protein sequence ID" value="AYG04883.1"/>
    <property type="molecule type" value="Genomic_DNA"/>
</dbReference>
<gene>
    <name evidence="2" type="ORF">D7I44_16015</name>
</gene>
<keyword evidence="1" id="KW-0472">Membrane</keyword>
<evidence type="ECO:0000313" key="2">
    <source>
        <dbReference type="EMBL" id="AYG04883.1"/>
    </source>
</evidence>
<accession>A0A387BLX4</accession>
<evidence type="ECO:0000256" key="1">
    <source>
        <dbReference type="SAM" id="Phobius"/>
    </source>
</evidence>
<dbReference type="RefSeq" id="WP_120790411.1">
    <property type="nucleotide sequence ID" value="NZ_CP032624.1"/>
</dbReference>
<sequence length="163" mass="16969">MSTEIPAWAARAGLGVLLLVLAGVHAGDAWGWIAAVAALVAVATPWVQLAWVAMLSLALSEIVAPADPANWRPYVILAGVALAQLLAARVALIPPRARVAVGVFVRPLRVIAAAVVPCEGLLALALWLRATPHATWQPAVLVAALALLALGALLFVRLLPRRS</sequence>
<protein>
    <submittedName>
        <fullName evidence="2">Uncharacterized protein</fullName>
    </submittedName>
</protein>
<feature type="transmembrane region" description="Helical" evidence="1">
    <location>
        <begin position="139"/>
        <end position="159"/>
    </location>
</feature>